<dbReference type="EMBL" id="WVTA01000001">
    <property type="protein sequence ID" value="KAK3217165.1"/>
    <property type="molecule type" value="Genomic_DNA"/>
</dbReference>
<feature type="region of interest" description="Disordered" evidence="1">
    <location>
        <begin position="1"/>
        <end position="26"/>
    </location>
</feature>
<gene>
    <name evidence="2" type="ORF">GRF29_1g2166515</name>
</gene>
<evidence type="ECO:0000313" key="3">
    <source>
        <dbReference type="Proteomes" id="UP001280581"/>
    </source>
</evidence>
<comment type="caution">
    <text evidence="2">The sequence shown here is derived from an EMBL/GenBank/DDBJ whole genome shotgun (WGS) entry which is preliminary data.</text>
</comment>
<sequence length="132" mass="15270">MEENFVGEEPDSEPDSDESEGLQDSLWDDFNEWEDDTDLDELQHRIDAHGVIWPTLPQTLQQCYIGICGICLSAVNDQYGREEFEVEEYRPRKANAIRAEYAHNPSLRYVRSLFEGSQRVGLGRVRVYQPGM</sequence>
<evidence type="ECO:0000313" key="2">
    <source>
        <dbReference type="EMBL" id="KAK3217165.1"/>
    </source>
</evidence>
<proteinExistence type="predicted"/>
<dbReference type="Proteomes" id="UP001280581">
    <property type="component" value="Unassembled WGS sequence"/>
</dbReference>
<accession>A0AAN6M663</accession>
<keyword evidence="3" id="KW-1185">Reference proteome</keyword>
<reference evidence="2 3" key="1">
    <citation type="submission" date="2021-02" db="EMBL/GenBank/DDBJ databases">
        <title>Genome assembly of Pseudopithomyces chartarum.</title>
        <authorList>
            <person name="Jauregui R."/>
            <person name="Singh J."/>
            <person name="Voisey C."/>
        </authorList>
    </citation>
    <scope>NUCLEOTIDE SEQUENCE [LARGE SCALE GENOMIC DNA]</scope>
    <source>
        <strain evidence="2 3">AGR01</strain>
    </source>
</reference>
<dbReference type="AlphaFoldDB" id="A0AAN6M663"/>
<protein>
    <submittedName>
        <fullName evidence="2">Uncharacterized protein</fullName>
    </submittedName>
</protein>
<organism evidence="2 3">
    <name type="scientific">Pseudopithomyces chartarum</name>
    <dbReference type="NCBI Taxonomy" id="1892770"/>
    <lineage>
        <taxon>Eukaryota</taxon>
        <taxon>Fungi</taxon>
        <taxon>Dikarya</taxon>
        <taxon>Ascomycota</taxon>
        <taxon>Pezizomycotina</taxon>
        <taxon>Dothideomycetes</taxon>
        <taxon>Pleosporomycetidae</taxon>
        <taxon>Pleosporales</taxon>
        <taxon>Massarineae</taxon>
        <taxon>Didymosphaeriaceae</taxon>
        <taxon>Pseudopithomyces</taxon>
    </lineage>
</organism>
<name>A0AAN6M663_9PLEO</name>
<evidence type="ECO:0000256" key="1">
    <source>
        <dbReference type="SAM" id="MobiDB-lite"/>
    </source>
</evidence>